<evidence type="ECO:0000313" key="2">
    <source>
        <dbReference type="EMBL" id="MBD2319772.1"/>
    </source>
</evidence>
<feature type="repeat" description="TPR" evidence="1">
    <location>
        <begin position="353"/>
        <end position="386"/>
    </location>
</feature>
<keyword evidence="3" id="KW-1185">Reference proteome</keyword>
<dbReference type="SMART" id="SM00028">
    <property type="entry name" value="TPR"/>
    <property type="match status" value="4"/>
</dbReference>
<dbReference type="RefSeq" id="WP_190582118.1">
    <property type="nucleotide sequence ID" value="NZ_JACJQY010000064.1"/>
</dbReference>
<dbReference type="EMBL" id="JACJQY010000064">
    <property type="protein sequence ID" value="MBD2319772.1"/>
    <property type="molecule type" value="Genomic_DNA"/>
</dbReference>
<evidence type="ECO:0000256" key="1">
    <source>
        <dbReference type="PROSITE-ProRule" id="PRU00339"/>
    </source>
</evidence>
<evidence type="ECO:0000313" key="3">
    <source>
        <dbReference type="Proteomes" id="UP000618445"/>
    </source>
</evidence>
<organism evidence="2 3">
    <name type="scientific">Phormidium tenue FACHB-1050</name>
    <dbReference type="NCBI Taxonomy" id="2692857"/>
    <lineage>
        <taxon>Bacteria</taxon>
        <taxon>Bacillati</taxon>
        <taxon>Cyanobacteriota</taxon>
        <taxon>Cyanophyceae</taxon>
        <taxon>Oscillatoriophycideae</taxon>
        <taxon>Oscillatoriales</taxon>
        <taxon>Oscillatoriaceae</taxon>
        <taxon>Phormidium</taxon>
    </lineage>
</organism>
<dbReference type="Proteomes" id="UP000618445">
    <property type="component" value="Unassembled WGS sequence"/>
</dbReference>
<feature type="repeat" description="TPR" evidence="1">
    <location>
        <begin position="463"/>
        <end position="496"/>
    </location>
</feature>
<name>A0ABR8CJD6_9CYAN</name>
<protein>
    <submittedName>
        <fullName evidence="2">Tetratricopeptide repeat-containing protein</fullName>
    </submittedName>
</protein>
<sequence>MQKGLLLILGLAVGSLVIGIYPTEFASAQRSPIEVKLRQLPPTLYSYSEEERNRIGEEIIRIYDDRGSEDRQRRRKRLYDLSRVGYSGGLRGYVSRLEAEQSLRQMIPIRKEFGDRRGEISDFMRIATIYSQRMRHREAVENFKIAIELARSNGDLRMEYQVLIREIGAGDLFEGIVPIPVCVYLIRRDSSFDWIPARLEYLKEKLNLSSPDPLLLEEIGGSYSARKEYLKAIEGYKKNIYGLNSLLNKGEKCYLCDFSSIAAIQLKMGLLYRLIGKEVEAEDAFNNSLDSYSKIGINRDYSNLLTTASIVKARADEREIWDNITTLAIAKKSDQLISKVIQARITRYNTRGYFVLKDIGDAYSRVGDYKTAINYYEQSLKSRSEREINYRDSPELALARAYANTGDKEASLKYYLLVYNNYYLQRPIFVDHFSASEFAQKTRTELYEIIGKKPTNLADGYGSLLLLEFGNFYKKIGEADKAINLYKQAADKLDNSLFVYGGWGGGSPQASILSDEDDVGKLITETSKDRKTETTNQDSKK</sequence>
<gene>
    <name evidence="2" type="ORF">H6G05_23400</name>
</gene>
<comment type="caution">
    <text evidence="2">The sequence shown here is derived from an EMBL/GenBank/DDBJ whole genome shotgun (WGS) entry which is preliminary data.</text>
</comment>
<dbReference type="SUPFAM" id="SSF48452">
    <property type="entry name" value="TPR-like"/>
    <property type="match status" value="2"/>
</dbReference>
<dbReference type="Pfam" id="PF13176">
    <property type="entry name" value="TPR_7"/>
    <property type="match status" value="1"/>
</dbReference>
<proteinExistence type="predicted"/>
<dbReference type="InterPro" id="IPR019734">
    <property type="entry name" value="TPR_rpt"/>
</dbReference>
<dbReference type="Gene3D" id="1.25.40.10">
    <property type="entry name" value="Tetratricopeptide repeat domain"/>
    <property type="match status" value="2"/>
</dbReference>
<accession>A0ABR8CJD6</accession>
<dbReference type="InterPro" id="IPR011990">
    <property type="entry name" value="TPR-like_helical_dom_sf"/>
</dbReference>
<reference evidence="2 3" key="1">
    <citation type="journal article" date="2020" name="ISME J.">
        <title>Comparative genomics reveals insights into cyanobacterial evolution and habitat adaptation.</title>
        <authorList>
            <person name="Chen M.Y."/>
            <person name="Teng W.K."/>
            <person name="Zhao L."/>
            <person name="Hu C.X."/>
            <person name="Zhou Y.K."/>
            <person name="Han B.P."/>
            <person name="Song L.R."/>
            <person name="Shu W.S."/>
        </authorList>
    </citation>
    <scope>NUCLEOTIDE SEQUENCE [LARGE SCALE GENOMIC DNA]</scope>
    <source>
        <strain evidence="2 3">FACHB-1050</strain>
    </source>
</reference>
<dbReference type="PROSITE" id="PS50005">
    <property type="entry name" value="TPR"/>
    <property type="match status" value="2"/>
</dbReference>
<keyword evidence="1" id="KW-0802">TPR repeat</keyword>
<dbReference type="PANTHER" id="PTHR10098">
    <property type="entry name" value="RAPSYN-RELATED"/>
    <property type="match status" value="1"/>
</dbReference>